<dbReference type="Proteomes" id="UP000648182">
    <property type="component" value="Unassembled WGS sequence"/>
</dbReference>
<comment type="caution">
    <text evidence="2">The sequence shown here is derived from an EMBL/GenBank/DDBJ whole genome shotgun (WGS) entry which is preliminary data.</text>
</comment>
<evidence type="ECO:0000313" key="3">
    <source>
        <dbReference type="Proteomes" id="UP000648182"/>
    </source>
</evidence>
<organism evidence="2 3">
    <name type="scientific">Bacillus norwichensis</name>
    <dbReference type="NCBI Taxonomy" id="2762217"/>
    <lineage>
        <taxon>Bacteria</taxon>
        <taxon>Bacillati</taxon>
        <taxon>Bacillota</taxon>
        <taxon>Bacilli</taxon>
        <taxon>Bacillales</taxon>
        <taxon>Bacillaceae</taxon>
        <taxon>Bacillus</taxon>
    </lineage>
</organism>
<dbReference type="PANTHER" id="PTHR41309">
    <property type="entry name" value="MEMBRANE PROTEIN-RELATED"/>
    <property type="match status" value="1"/>
</dbReference>
<protein>
    <submittedName>
        <fullName evidence="2">ABC-2 transporter permease</fullName>
    </submittedName>
</protein>
<feature type="transmembrane region" description="Helical" evidence="1">
    <location>
        <begin position="84"/>
        <end position="105"/>
    </location>
</feature>
<gene>
    <name evidence="2" type="ORF">H9631_08300</name>
</gene>
<name>A0ABR8VJZ4_9BACI</name>
<proteinExistence type="predicted"/>
<reference evidence="2 3" key="1">
    <citation type="submission" date="2020-08" db="EMBL/GenBank/DDBJ databases">
        <title>A Genomic Blueprint of the Chicken Gut Microbiome.</title>
        <authorList>
            <person name="Gilroy R."/>
            <person name="Ravi A."/>
            <person name="Getino M."/>
            <person name="Pursley I."/>
            <person name="Horton D.L."/>
            <person name="Alikhan N.-F."/>
            <person name="Baker D."/>
            <person name="Gharbi K."/>
            <person name="Hall N."/>
            <person name="Watson M."/>
            <person name="Adriaenssens E.M."/>
            <person name="Foster-Nyarko E."/>
            <person name="Jarju S."/>
            <person name="Secka A."/>
            <person name="Antonio M."/>
            <person name="Oren A."/>
            <person name="Chaudhuri R."/>
            <person name="La Ragione R.M."/>
            <person name="Hildebrand F."/>
            <person name="Pallen M.J."/>
        </authorList>
    </citation>
    <scope>NUCLEOTIDE SEQUENCE [LARGE SCALE GENOMIC DNA]</scope>
    <source>
        <strain evidence="2 3">Sa1BUA2</strain>
    </source>
</reference>
<dbReference type="EMBL" id="JACSPV010000010">
    <property type="protein sequence ID" value="MBD8005080.1"/>
    <property type="molecule type" value="Genomic_DNA"/>
</dbReference>
<dbReference type="Pfam" id="PF13346">
    <property type="entry name" value="ABC2_membrane_5"/>
    <property type="match status" value="1"/>
</dbReference>
<dbReference type="RefSeq" id="WP_191811711.1">
    <property type="nucleotide sequence ID" value="NZ_JACSPV010000010.1"/>
</dbReference>
<dbReference type="InterPro" id="IPR025699">
    <property type="entry name" value="ABC2_memb-like"/>
</dbReference>
<feature type="transmembrane region" description="Helical" evidence="1">
    <location>
        <begin position="117"/>
        <end position="137"/>
    </location>
</feature>
<dbReference type="PANTHER" id="PTHR41309:SF2">
    <property type="entry name" value="MEMBRANE PROTEIN"/>
    <property type="match status" value="1"/>
</dbReference>
<sequence>MYHLIKKDILMQKRALKLSVLLILFFSFTLSSLGAAGLTIGILAITYQLVLGASALEDKNNSDIILISLPIKKTTIVLSKYVSIYIYAAYATLGFYLINLIVNILKLPFAIPFDLTVLISAMITVTIFCSISFPLIFKYGYLKSKMANLIIFFVFVFGGTGLVSYLSKNNKLMLSQDIITFFSDKSDTVVSMIFVVLLILIMICSYFISLNFYEKREF</sequence>
<keyword evidence="1" id="KW-0472">Membrane</keyword>
<keyword evidence="3" id="KW-1185">Reference proteome</keyword>
<keyword evidence="1" id="KW-1133">Transmembrane helix</keyword>
<feature type="transmembrane region" description="Helical" evidence="1">
    <location>
        <begin position="149"/>
        <end position="167"/>
    </location>
</feature>
<accession>A0ABR8VJZ4</accession>
<evidence type="ECO:0000313" key="2">
    <source>
        <dbReference type="EMBL" id="MBD8005080.1"/>
    </source>
</evidence>
<keyword evidence="1" id="KW-0812">Transmembrane</keyword>
<feature type="transmembrane region" description="Helical" evidence="1">
    <location>
        <begin position="21"/>
        <end position="50"/>
    </location>
</feature>
<feature type="transmembrane region" description="Helical" evidence="1">
    <location>
        <begin position="188"/>
        <end position="208"/>
    </location>
</feature>
<evidence type="ECO:0000256" key="1">
    <source>
        <dbReference type="SAM" id="Phobius"/>
    </source>
</evidence>